<proteinExistence type="predicted"/>
<comment type="caution">
    <text evidence="1">The sequence shown here is derived from an EMBL/GenBank/DDBJ whole genome shotgun (WGS) entry which is preliminary data.</text>
</comment>
<keyword evidence="2" id="KW-1185">Reference proteome</keyword>
<evidence type="ECO:0000313" key="1">
    <source>
        <dbReference type="EMBL" id="NHN85769.1"/>
    </source>
</evidence>
<evidence type="ECO:0000313" key="2">
    <source>
        <dbReference type="Proteomes" id="UP000635278"/>
    </source>
</evidence>
<reference evidence="1 2" key="1">
    <citation type="journal article" date="2020" name="Int. J. Syst. Evol. Microbiol.">
        <title>Novel acetic acid bacteria from cider fermentations: Acetobacter conturbans sp. nov. and Acetobacter fallax sp. nov.</title>
        <authorList>
            <person name="Sombolestani A.S."/>
            <person name="Cleenwerck I."/>
            <person name="Cnockaert M."/>
            <person name="Borremans W."/>
            <person name="Wieme A.D."/>
            <person name="De Vuyst L."/>
            <person name="Vandamme P."/>
        </authorList>
    </citation>
    <scope>NUCLEOTIDE SEQUENCE [LARGE SCALE GENOMIC DNA]</scope>
    <source>
        <strain evidence="1 2">LMG 30640</strain>
    </source>
</reference>
<sequence length="129" mass="14071">MTNPIKTPAGYFVQLPLTEERRQAHYNGGEILPIEDAIRAIGTPVADDVPVVTTLGTVRDPVPCVRQSDHLAALVKARAENERLRGALVNLVKSAERVNSRGAVTGNQWVSFPFNISRAKYVLNAEPTP</sequence>
<name>A0ABX0JRF5_9PROT</name>
<dbReference type="EMBL" id="WOTB01000020">
    <property type="protein sequence ID" value="NHN85769.1"/>
    <property type="molecule type" value="Genomic_DNA"/>
</dbReference>
<organism evidence="1 2">
    <name type="scientific">Acetobacter musti</name>
    <dbReference type="NCBI Taxonomy" id="864732"/>
    <lineage>
        <taxon>Bacteria</taxon>
        <taxon>Pseudomonadati</taxon>
        <taxon>Pseudomonadota</taxon>
        <taxon>Alphaproteobacteria</taxon>
        <taxon>Acetobacterales</taxon>
        <taxon>Acetobacteraceae</taxon>
        <taxon>Acetobacter</taxon>
    </lineage>
</organism>
<dbReference type="Proteomes" id="UP000635278">
    <property type="component" value="Unassembled WGS sequence"/>
</dbReference>
<dbReference type="RefSeq" id="WP_173584162.1">
    <property type="nucleotide sequence ID" value="NZ_WOTB01000020.1"/>
</dbReference>
<gene>
    <name evidence="1" type="ORF">GOB93_14120</name>
</gene>
<protein>
    <submittedName>
        <fullName evidence="1">Uncharacterized protein</fullName>
    </submittedName>
</protein>
<accession>A0ABX0JRF5</accession>